<dbReference type="Proteomes" id="UP001223547">
    <property type="component" value="Unassembled WGS sequence"/>
</dbReference>
<gene>
    <name evidence="1" type="ORF">QQF73_11620</name>
</gene>
<comment type="caution">
    <text evidence="1">The sequence shown here is derived from an EMBL/GenBank/DDBJ whole genome shotgun (WGS) entry which is preliminary data.</text>
</comment>
<accession>A0ABT7HD18</accession>
<organism evidence="1 2">
    <name type="scientific">Marinobacter albus</name>
    <dbReference type="NCBI Taxonomy" id="3030833"/>
    <lineage>
        <taxon>Bacteria</taxon>
        <taxon>Pseudomonadati</taxon>
        <taxon>Pseudomonadota</taxon>
        <taxon>Gammaproteobacteria</taxon>
        <taxon>Pseudomonadales</taxon>
        <taxon>Marinobacteraceae</taxon>
        <taxon>Marinobacter</taxon>
    </lineage>
</organism>
<name>A0ABT7HD18_9GAMM</name>
<sequence length="113" mass="12408">MNLEVLQHIVRNEPERIESLANENGLDASASVGVAEFLAGNDGDVSLLSSKQQYHYDNAIEPLLENVPCDGVFGDDTCTGNGVIDDESLLGCYLEDNFLCQHCRFDSDRIKAE</sequence>
<evidence type="ECO:0000313" key="2">
    <source>
        <dbReference type="Proteomes" id="UP001223547"/>
    </source>
</evidence>
<dbReference type="RefSeq" id="WP_285368320.1">
    <property type="nucleotide sequence ID" value="NZ_JASSQD010000002.1"/>
</dbReference>
<dbReference type="EMBL" id="JASSQD010000002">
    <property type="protein sequence ID" value="MDK9558270.1"/>
    <property type="molecule type" value="Genomic_DNA"/>
</dbReference>
<keyword evidence="2" id="KW-1185">Reference proteome</keyword>
<protein>
    <submittedName>
        <fullName evidence="1">Uncharacterized protein</fullName>
    </submittedName>
</protein>
<proteinExistence type="predicted"/>
<reference evidence="1 2" key="1">
    <citation type="submission" date="2023-05" db="EMBL/GenBank/DDBJ databases">
        <title>Marinobacter albus sp. nov., a marine bacterium isolated from sand in a coastal intertidal zone of huludao.</title>
        <authorList>
            <person name="Deng T."/>
        </authorList>
    </citation>
    <scope>NUCLEOTIDE SEQUENCE [LARGE SCALE GENOMIC DNA]</scope>
    <source>
        <strain evidence="1 2">M216</strain>
    </source>
</reference>
<evidence type="ECO:0000313" key="1">
    <source>
        <dbReference type="EMBL" id="MDK9558270.1"/>
    </source>
</evidence>